<accession>A0A1I8B5W2</accession>
<dbReference type="WBParaSite" id="MhA1_Contig1401.frz3.gene3">
    <property type="protein sequence ID" value="MhA1_Contig1401.frz3.gene3"/>
    <property type="gene ID" value="MhA1_Contig1401.frz3.gene3"/>
</dbReference>
<sequence>MKIEDKYCNSNWVAHVLVLNRANNKSFRYKVKDIRGNKKEINYLFSPPVNFCGVSLENGKEYLIGG</sequence>
<dbReference type="Gene3D" id="2.40.50.120">
    <property type="match status" value="1"/>
</dbReference>
<keyword evidence="1" id="KW-1185">Reference proteome</keyword>
<name>A0A1I8B5W2_MELHA</name>
<dbReference type="SUPFAM" id="SSF50242">
    <property type="entry name" value="TIMP-like"/>
    <property type="match status" value="1"/>
</dbReference>
<dbReference type="Proteomes" id="UP000095281">
    <property type="component" value="Unplaced"/>
</dbReference>
<evidence type="ECO:0000313" key="1">
    <source>
        <dbReference type="Proteomes" id="UP000095281"/>
    </source>
</evidence>
<dbReference type="InterPro" id="IPR008993">
    <property type="entry name" value="TIMP-like_OB-fold"/>
</dbReference>
<evidence type="ECO:0000313" key="2">
    <source>
        <dbReference type="WBParaSite" id="MhA1_Contig1401.frz3.gene3"/>
    </source>
</evidence>
<reference evidence="2" key="1">
    <citation type="submission" date="2016-11" db="UniProtKB">
        <authorList>
            <consortium name="WormBaseParasite"/>
        </authorList>
    </citation>
    <scope>IDENTIFICATION</scope>
</reference>
<dbReference type="AlphaFoldDB" id="A0A1I8B5W2"/>
<organism evidence="1 2">
    <name type="scientific">Meloidogyne hapla</name>
    <name type="common">Root-knot nematode worm</name>
    <dbReference type="NCBI Taxonomy" id="6305"/>
    <lineage>
        <taxon>Eukaryota</taxon>
        <taxon>Metazoa</taxon>
        <taxon>Ecdysozoa</taxon>
        <taxon>Nematoda</taxon>
        <taxon>Chromadorea</taxon>
        <taxon>Rhabditida</taxon>
        <taxon>Tylenchina</taxon>
        <taxon>Tylenchomorpha</taxon>
        <taxon>Tylenchoidea</taxon>
        <taxon>Meloidogynidae</taxon>
        <taxon>Meloidogyninae</taxon>
        <taxon>Meloidogyne</taxon>
    </lineage>
</organism>
<protein>
    <submittedName>
        <fullName evidence="2">MSP domain-containing protein</fullName>
    </submittedName>
</protein>
<proteinExistence type="predicted"/>